<evidence type="ECO:0000313" key="2">
    <source>
        <dbReference type="Proteomes" id="UP000675881"/>
    </source>
</evidence>
<keyword evidence="2" id="KW-1185">Reference proteome</keyword>
<sequence>MWADEKVEQVIEGSDSEESDLNVSTLEKQLDQLAHETSFREARETFSSMKQSSEENTTTYFLRIIYGYIIMEGRSKLMAKRKGVKVSKLYAGGEVVDATMKLSASEEPISKVCASYARDYVLIVKRSFIQEWNVHRGCRMSILQYE</sequence>
<accession>A0A7R8H1C0</accession>
<reference evidence="1" key="1">
    <citation type="submission" date="2021-02" db="EMBL/GenBank/DDBJ databases">
        <authorList>
            <person name="Bekaert M."/>
        </authorList>
    </citation>
    <scope>NUCLEOTIDE SEQUENCE</scope>
    <source>
        <strain evidence="1">IoA-00</strain>
    </source>
</reference>
<gene>
    <name evidence="1" type="ORF">LSAA_2925</name>
</gene>
<name>A0A7R8H1C0_LEPSM</name>
<dbReference type="Proteomes" id="UP000675881">
    <property type="component" value="Chromosome 11"/>
</dbReference>
<organism evidence="1 2">
    <name type="scientific">Lepeophtheirus salmonis</name>
    <name type="common">Salmon louse</name>
    <name type="synonym">Caligus salmonis</name>
    <dbReference type="NCBI Taxonomy" id="72036"/>
    <lineage>
        <taxon>Eukaryota</taxon>
        <taxon>Metazoa</taxon>
        <taxon>Ecdysozoa</taxon>
        <taxon>Arthropoda</taxon>
        <taxon>Crustacea</taxon>
        <taxon>Multicrustacea</taxon>
        <taxon>Hexanauplia</taxon>
        <taxon>Copepoda</taxon>
        <taxon>Siphonostomatoida</taxon>
        <taxon>Caligidae</taxon>
        <taxon>Lepeophtheirus</taxon>
    </lineage>
</organism>
<evidence type="ECO:0000313" key="1">
    <source>
        <dbReference type="EMBL" id="CAF2804691.1"/>
    </source>
</evidence>
<protein>
    <submittedName>
        <fullName evidence="1">SLC13A2_3_5</fullName>
    </submittedName>
</protein>
<dbReference type="EMBL" id="HG994590">
    <property type="protein sequence ID" value="CAF2804691.1"/>
    <property type="molecule type" value="Genomic_DNA"/>
</dbReference>
<dbReference type="AlphaFoldDB" id="A0A7R8H1C0"/>
<proteinExistence type="predicted"/>